<keyword evidence="2" id="KW-1185">Reference proteome</keyword>
<protein>
    <submittedName>
        <fullName evidence="1">Uncharacterized protein</fullName>
    </submittedName>
</protein>
<organism evidence="1 2">
    <name type="scientific">Nyssa sinensis</name>
    <dbReference type="NCBI Taxonomy" id="561372"/>
    <lineage>
        <taxon>Eukaryota</taxon>
        <taxon>Viridiplantae</taxon>
        <taxon>Streptophyta</taxon>
        <taxon>Embryophyta</taxon>
        <taxon>Tracheophyta</taxon>
        <taxon>Spermatophyta</taxon>
        <taxon>Magnoliopsida</taxon>
        <taxon>eudicotyledons</taxon>
        <taxon>Gunneridae</taxon>
        <taxon>Pentapetalae</taxon>
        <taxon>asterids</taxon>
        <taxon>Cornales</taxon>
        <taxon>Nyssaceae</taxon>
        <taxon>Nyssa</taxon>
    </lineage>
</organism>
<gene>
    <name evidence="1" type="ORF">F0562_005737</name>
</gene>
<sequence length="81" mass="8555">MGYEMSRTKFCNGFSDGLGWGFDEDNAKNSDGANDKCIVMRLTAPSTLNGDCGAMVTGNVLGEDALEEASIEEQADAKLNG</sequence>
<dbReference type="OrthoDB" id="10261439at2759"/>
<accession>A0A5J5ANN9</accession>
<reference evidence="1 2" key="1">
    <citation type="submission" date="2019-09" db="EMBL/GenBank/DDBJ databases">
        <title>A chromosome-level genome assembly of the Chinese tupelo Nyssa sinensis.</title>
        <authorList>
            <person name="Yang X."/>
            <person name="Kang M."/>
            <person name="Yang Y."/>
            <person name="Xiong H."/>
            <person name="Wang M."/>
            <person name="Zhang Z."/>
            <person name="Wang Z."/>
            <person name="Wu H."/>
            <person name="Ma T."/>
            <person name="Liu J."/>
            <person name="Xi Z."/>
        </authorList>
    </citation>
    <scope>NUCLEOTIDE SEQUENCE [LARGE SCALE GENOMIC DNA]</scope>
    <source>
        <strain evidence="1">J267</strain>
        <tissue evidence="1">Leaf</tissue>
    </source>
</reference>
<evidence type="ECO:0000313" key="2">
    <source>
        <dbReference type="Proteomes" id="UP000325577"/>
    </source>
</evidence>
<dbReference type="EMBL" id="CM018043">
    <property type="protein sequence ID" value="KAA8531027.1"/>
    <property type="molecule type" value="Genomic_DNA"/>
</dbReference>
<dbReference type="AlphaFoldDB" id="A0A5J5ANN9"/>
<proteinExistence type="predicted"/>
<evidence type="ECO:0000313" key="1">
    <source>
        <dbReference type="EMBL" id="KAA8531027.1"/>
    </source>
</evidence>
<dbReference type="Proteomes" id="UP000325577">
    <property type="component" value="Linkage Group LG2"/>
</dbReference>
<name>A0A5J5ANN9_9ASTE</name>